<organism evidence="2">
    <name type="scientific">Diabrotica virgifera virgifera</name>
    <name type="common">western corn rootworm</name>
    <dbReference type="NCBI Taxonomy" id="50390"/>
    <lineage>
        <taxon>Eukaryota</taxon>
        <taxon>Metazoa</taxon>
        <taxon>Ecdysozoa</taxon>
        <taxon>Arthropoda</taxon>
        <taxon>Hexapoda</taxon>
        <taxon>Insecta</taxon>
        <taxon>Pterygota</taxon>
        <taxon>Neoptera</taxon>
        <taxon>Endopterygota</taxon>
        <taxon>Coleoptera</taxon>
        <taxon>Polyphaga</taxon>
        <taxon>Cucujiformia</taxon>
        <taxon>Chrysomeloidea</taxon>
        <taxon>Chrysomelidae</taxon>
        <taxon>Galerucinae</taxon>
        <taxon>Diabroticina</taxon>
        <taxon>Diabroticites</taxon>
        <taxon>Diabrotica</taxon>
    </lineage>
</organism>
<dbReference type="AlphaFoldDB" id="A0A6P7FAW3"/>
<evidence type="ECO:0000313" key="2">
    <source>
        <dbReference type="RefSeq" id="XP_028133019.1"/>
    </source>
</evidence>
<accession>A0A6P7FAW3</accession>
<dbReference type="KEGG" id="dvv:114328379"/>
<dbReference type="OrthoDB" id="7374636at2759"/>
<dbReference type="Pfam" id="PF15868">
    <property type="entry name" value="MBF2"/>
    <property type="match status" value="1"/>
</dbReference>
<name>A0A6P7FAW3_DIAVI</name>
<keyword evidence="1" id="KW-0732">Signal</keyword>
<proteinExistence type="predicted"/>
<reference evidence="2" key="1">
    <citation type="submission" date="2025-08" db="UniProtKB">
        <authorList>
            <consortium name="RefSeq"/>
        </authorList>
    </citation>
    <scope>IDENTIFICATION</scope>
    <source>
        <tissue evidence="2">Whole insect</tissue>
    </source>
</reference>
<sequence>MNTLLVASVFCAIFAIGLTVPVLTGPGPAFQVTDGECENVSRDELVRQEQVNKGGFPFVTKQADVEYLGDPSKVIYCVQALSSDDPSVGSIAEITVGGVGHDFVNVHLTSKKGGPLHYDVEIYARAPNNNIK</sequence>
<feature type="chain" id="PRO_5028041247" evidence="1">
    <location>
        <begin position="20"/>
        <end position="132"/>
    </location>
</feature>
<dbReference type="InterPro" id="IPR031734">
    <property type="entry name" value="MBF2"/>
</dbReference>
<feature type="signal peptide" evidence="1">
    <location>
        <begin position="1"/>
        <end position="19"/>
    </location>
</feature>
<dbReference type="RefSeq" id="XP_028133019.1">
    <property type="nucleotide sequence ID" value="XM_028277218.1"/>
</dbReference>
<protein>
    <submittedName>
        <fullName evidence="2">Uncharacterized protein LOC114328379</fullName>
    </submittedName>
</protein>
<dbReference type="InParanoid" id="A0A6P7FAW3"/>
<gene>
    <name evidence="2" type="primary">LOC114328379</name>
</gene>
<evidence type="ECO:0000256" key="1">
    <source>
        <dbReference type="SAM" id="SignalP"/>
    </source>
</evidence>